<dbReference type="EC" id="7.1.1.9" evidence="4"/>
<evidence type="ECO:0000256" key="13">
    <source>
        <dbReference type="SAM" id="Phobius"/>
    </source>
</evidence>
<keyword evidence="15" id="KW-1185">Reference proteome</keyword>
<gene>
    <name evidence="14" type="primary">ctaF</name>
    <name evidence="14" type="ORF">GCM10025881_01710</name>
</gene>
<comment type="similarity">
    <text evidence="3">Belongs to the cytochrome c oxidase bacterial subunit CtaF family.</text>
</comment>
<feature type="transmembrane region" description="Helical" evidence="13">
    <location>
        <begin position="7"/>
        <end position="28"/>
    </location>
</feature>
<feature type="transmembrane region" description="Helical" evidence="13">
    <location>
        <begin position="34"/>
        <end position="55"/>
    </location>
</feature>
<comment type="function">
    <text evidence="1">Part of cytochrome c oxidase, its function is unknown.</text>
</comment>
<evidence type="ECO:0000256" key="5">
    <source>
        <dbReference type="ARBA" id="ARBA00022475"/>
    </source>
</evidence>
<name>A0ABQ6K378_9MICO</name>
<dbReference type="Pfam" id="PF12270">
    <property type="entry name" value="Cyt_c_ox_IV"/>
    <property type="match status" value="1"/>
</dbReference>
<dbReference type="Proteomes" id="UP001157034">
    <property type="component" value="Unassembled WGS sequence"/>
</dbReference>
<evidence type="ECO:0000256" key="12">
    <source>
        <dbReference type="ARBA" id="ARBA00047816"/>
    </source>
</evidence>
<comment type="caution">
    <text evidence="14">The sequence shown here is derived from an EMBL/GenBank/DDBJ whole genome shotgun (WGS) entry which is preliminary data.</text>
</comment>
<dbReference type="RefSeq" id="WP_284252109.1">
    <property type="nucleotide sequence ID" value="NZ_BAAAQO010000005.1"/>
</dbReference>
<keyword evidence="9 13" id="KW-0472">Membrane</keyword>
<evidence type="ECO:0000256" key="10">
    <source>
        <dbReference type="ARBA" id="ARBA00031366"/>
    </source>
</evidence>
<keyword evidence="6 13" id="KW-0812">Transmembrane</keyword>
<evidence type="ECO:0000313" key="15">
    <source>
        <dbReference type="Proteomes" id="UP001157034"/>
    </source>
</evidence>
<dbReference type="EMBL" id="BSVB01000001">
    <property type="protein sequence ID" value="GMA93347.1"/>
    <property type="molecule type" value="Genomic_DNA"/>
</dbReference>
<reference evidence="15" key="1">
    <citation type="journal article" date="2019" name="Int. J. Syst. Evol. Microbiol.">
        <title>The Global Catalogue of Microorganisms (GCM) 10K type strain sequencing project: providing services to taxonomists for standard genome sequencing and annotation.</title>
        <authorList>
            <consortium name="The Broad Institute Genomics Platform"/>
            <consortium name="The Broad Institute Genome Sequencing Center for Infectious Disease"/>
            <person name="Wu L."/>
            <person name="Ma J."/>
        </authorList>
    </citation>
    <scope>NUCLEOTIDE SEQUENCE [LARGE SCALE GENOMIC DNA]</scope>
    <source>
        <strain evidence="15">NBRC 108894</strain>
    </source>
</reference>
<comment type="catalytic activity">
    <reaction evidence="12">
        <text>4 Fe(II)-[cytochrome c] + O2 + 8 H(+)(in) = 4 Fe(III)-[cytochrome c] + 2 H2O + 4 H(+)(out)</text>
        <dbReference type="Rhea" id="RHEA:11436"/>
        <dbReference type="Rhea" id="RHEA-COMP:10350"/>
        <dbReference type="Rhea" id="RHEA-COMP:14399"/>
        <dbReference type="ChEBI" id="CHEBI:15377"/>
        <dbReference type="ChEBI" id="CHEBI:15378"/>
        <dbReference type="ChEBI" id="CHEBI:15379"/>
        <dbReference type="ChEBI" id="CHEBI:29033"/>
        <dbReference type="ChEBI" id="CHEBI:29034"/>
        <dbReference type="EC" id="7.1.1.9"/>
    </reaction>
</comment>
<evidence type="ECO:0000256" key="3">
    <source>
        <dbReference type="ARBA" id="ARBA00006870"/>
    </source>
</evidence>
<evidence type="ECO:0000256" key="1">
    <source>
        <dbReference type="ARBA" id="ARBA00002536"/>
    </source>
</evidence>
<evidence type="ECO:0000256" key="11">
    <source>
        <dbReference type="ARBA" id="ARBA00031401"/>
    </source>
</evidence>
<accession>A0ABQ6K378</accession>
<comment type="subcellular location">
    <subcellularLocation>
        <location evidence="2">Cell membrane</location>
        <topology evidence="2">Multi-pass membrane protein</topology>
    </subcellularLocation>
</comment>
<proteinExistence type="inferred from homology"/>
<organism evidence="14 15">
    <name type="scientific">Pseudolysinimonas kribbensis</name>
    <dbReference type="NCBI Taxonomy" id="433641"/>
    <lineage>
        <taxon>Bacteria</taxon>
        <taxon>Bacillati</taxon>
        <taxon>Actinomycetota</taxon>
        <taxon>Actinomycetes</taxon>
        <taxon>Micrococcales</taxon>
        <taxon>Microbacteriaceae</taxon>
        <taxon>Pseudolysinimonas</taxon>
    </lineage>
</organism>
<evidence type="ECO:0000256" key="2">
    <source>
        <dbReference type="ARBA" id="ARBA00004651"/>
    </source>
</evidence>
<keyword evidence="8 13" id="KW-1133">Transmembrane helix</keyword>
<protein>
    <recommendedName>
        <fullName evidence="4">cytochrome-c oxidase</fullName>
        <ecNumber evidence="4">7.1.1.9</ecNumber>
    </recommendedName>
    <alternativeName>
        <fullName evidence="11">Cytochrome aa3 subunit 4</fullName>
    </alternativeName>
    <alternativeName>
        <fullName evidence="10">Cytochrome c oxidase polypeptide IV</fullName>
    </alternativeName>
</protein>
<sequence>MRANSNLFWILGAFFWAADIAYVLWSIIDTGKPEWVGLVGMALTGVLSFFLAFYIGRTRSAQGGDVPQDRPDANVDDGDPEMGQFSPWSWWPFTLGLGLTLVFLGLAIGTWVSFFGGPLAAIAIVGWNYEYYRNNFAR</sequence>
<evidence type="ECO:0000256" key="4">
    <source>
        <dbReference type="ARBA" id="ARBA00012949"/>
    </source>
</evidence>
<evidence type="ECO:0000313" key="14">
    <source>
        <dbReference type="EMBL" id="GMA93347.1"/>
    </source>
</evidence>
<feature type="transmembrane region" description="Helical" evidence="13">
    <location>
        <begin position="90"/>
        <end position="108"/>
    </location>
</feature>
<evidence type="ECO:0000256" key="7">
    <source>
        <dbReference type="ARBA" id="ARBA00022967"/>
    </source>
</evidence>
<keyword evidence="5" id="KW-1003">Cell membrane</keyword>
<evidence type="ECO:0000256" key="9">
    <source>
        <dbReference type="ARBA" id="ARBA00023136"/>
    </source>
</evidence>
<evidence type="ECO:0000256" key="6">
    <source>
        <dbReference type="ARBA" id="ARBA00022692"/>
    </source>
</evidence>
<dbReference type="InterPro" id="IPR021050">
    <property type="entry name" value="Cyt_c_oxidase_su4_actinobac"/>
</dbReference>
<evidence type="ECO:0000256" key="8">
    <source>
        <dbReference type="ARBA" id="ARBA00022989"/>
    </source>
</evidence>
<keyword evidence="7" id="KW-1278">Translocase</keyword>
<feature type="transmembrane region" description="Helical" evidence="13">
    <location>
        <begin position="114"/>
        <end position="132"/>
    </location>
</feature>